<sequence length="125" mass="14042">MNYVSKKNPYKFTIGFDSKNENHIKVAAILNEVGKGMTQLIVDAILEHVSGKKSNETSALSVIELRQLIKQLVSEEVKQASKTLQIMEKERMEISISEDDNMLELEDSAVENILNTLDAFRSIDG</sequence>
<protein>
    <submittedName>
        <fullName evidence="1">Uncharacterized protein</fullName>
    </submittedName>
</protein>
<name>A0ABZ0U4X8_9FIRM</name>
<dbReference type="EMBL" id="CP136422">
    <property type="protein sequence ID" value="WPX72279.1"/>
    <property type="molecule type" value="Genomic_DNA"/>
</dbReference>
<evidence type="ECO:0000313" key="1">
    <source>
        <dbReference type="EMBL" id="WPX72279.1"/>
    </source>
</evidence>
<reference evidence="1" key="1">
    <citation type="submission" date="2023-10" db="EMBL/GenBank/DDBJ databases">
        <title>Genome sequence of Blautia coccoides DSM 935.</title>
        <authorList>
            <person name="Boeer T."/>
            <person name="Bengelsdorf F.R."/>
            <person name="Daniel R."/>
            <person name="Poehlein A."/>
        </authorList>
    </citation>
    <scope>NUCLEOTIDE SEQUENCE [LARGE SCALE GENOMIC DNA]</scope>
    <source>
        <strain evidence="1">DSM 935</strain>
    </source>
</reference>
<organism evidence="1 2">
    <name type="scientific">Blautia producta</name>
    <dbReference type="NCBI Taxonomy" id="33035"/>
    <lineage>
        <taxon>Bacteria</taxon>
        <taxon>Bacillati</taxon>
        <taxon>Bacillota</taxon>
        <taxon>Clostridia</taxon>
        <taxon>Lachnospirales</taxon>
        <taxon>Lachnospiraceae</taxon>
        <taxon>Blautia</taxon>
    </lineage>
</organism>
<accession>A0ABZ0U4X8</accession>
<evidence type="ECO:0000313" key="2">
    <source>
        <dbReference type="Proteomes" id="UP001325248"/>
    </source>
</evidence>
<gene>
    <name evidence="1" type="ORF">BLCOC_06150</name>
</gene>
<keyword evidence="2" id="KW-1185">Reference proteome</keyword>
<dbReference type="Proteomes" id="UP001325248">
    <property type="component" value="Chromosome"/>
</dbReference>
<proteinExistence type="predicted"/>